<keyword evidence="4" id="KW-1134">Transmembrane beta strand</keyword>
<keyword evidence="5" id="KW-0812">Transmembrane</keyword>
<evidence type="ECO:0000256" key="1">
    <source>
        <dbReference type="ARBA" id="ARBA00004442"/>
    </source>
</evidence>
<evidence type="ECO:0000256" key="9">
    <source>
        <dbReference type="SAM" id="SignalP"/>
    </source>
</evidence>
<dbReference type="GO" id="GO:0015562">
    <property type="term" value="F:efflux transmembrane transporter activity"/>
    <property type="evidence" value="ECO:0007669"/>
    <property type="project" value="InterPro"/>
</dbReference>
<evidence type="ECO:0000313" key="10">
    <source>
        <dbReference type="EMBL" id="SFD37930.1"/>
    </source>
</evidence>
<feature type="chain" id="PRO_5011543394" evidence="9">
    <location>
        <begin position="26"/>
        <end position="458"/>
    </location>
</feature>
<evidence type="ECO:0000313" key="11">
    <source>
        <dbReference type="Proteomes" id="UP000198639"/>
    </source>
</evidence>
<evidence type="ECO:0000256" key="2">
    <source>
        <dbReference type="ARBA" id="ARBA00007613"/>
    </source>
</evidence>
<feature type="coiled-coil region" evidence="8">
    <location>
        <begin position="161"/>
        <end position="188"/>
    </location>
</feature>
<gene>
    <name evidence="10" type="ORF">SAMN05216204_12375</name>
</gene>
<dbReference type="PANTHER" id="PTHR30026:SF20">
    <property type="entry name" value="OUTER MEMBRANE PROTEIN TOLC"/>
    <property type="match status" value="1"/>
</dbReference>
<accession>A0A1I1S4N1</accession>
<protein>
    <submittedName>
        <fullName evidence="10">Outer membrane protein</fullName>
    </submittedName>
</protein>
<dbReference type="STRING" id="1164594.SAMN05216204_12375"/>
<comment type="similarity">
    <text evidence="2">Belongs to the outer membrane factor (OMF) (TC 1.B.17) family.</text>
</comment>
<keyword evidence="6" id="KW-0472">Membrane</keyword>
<keyword evidence="8" id="KW-0175">Coiled coil</keyword>
<dbReference type="Proteomes" id="UP000198639">
    <property type="component" value="Unassembled WGS sequence"/>
</dbReference>
<reference evidence="11" key="1">
    <citation type="submission" date="2016-10" db="EMBL/GenBank/DDBJ databases">
        <authorList>
            <person name="Varghese N."/>
            <person name="Submissions S."/>
        </authorList>
    </citation>
    <scope>NUCLEOTIDE SEQUENCE [LARGE SCALE GENOMIC DNA]</scope>
    <source>
        <strain evidence="11">CGMCC 1.12041</strain>
    </source>
</reference>
<evidence type="ECO:0000256" key="7">
    <source>
        <dbReference type="ARBA" id="ARBA00023237"/>
    </source>
</evidence>
<evidence type="ECO:0000256" key="5">
    <source>
        <dbReference type="ARBA" id="ARBA00022692"/>
    </source>
</evidence>
<comment type="subcellular location">
    <subcellularLocation>
        <location evidence="1">Cell outer membrane</location>
    </subcellularLocation>
</comment>
<dbReference type="NCBIfam" id="TIGR01844">
    <property type="entry name" value="type_I_sec_TolC"/>
    <property type="match status" value="1"/>
</dbReference>
<evidence type="ECO:0000256" key="6">
    <source>
        <dbReference type="ARBA" id="ARBA00023136"/>
    </source>
</evidence>
<keyword evidence="11" id="KW-1185">Reference proteome</keyword>
<dbReference type="Gene3D" id="1.20.1600.10">
    <property type="entry name" value="Outer membrane efflux proteins (OEP)"/>
    <property type="match status" value="1"/>
</dbReference>
<organism evidence="10 11">
    <name type="scientific">Massilia yuzhufengensis</name>
    <dbReference type="NCBI Taxonomy" id="1164594"/>
    <lineage>
        <taxon>Bacteria</taxon>
        <taxon>Pseudomonadati</taxon>
        <taxon>Pseudomonadota</taxon>
        <taxon>Betaproteobacteria</taxon>
        <taxon>Burkholderiales</taxon>
        <taxon>Oxalobacteraceae</taxon>
        <taxon>Telluria group</taxon>
        <taxon>Massilia</taxon>
    </lineage>
</organism>
<name>A0A1I1S4N1_9BURK</name>
<dbReference type="EMBL" id="FOLD01000023">
    <property type="protein sequence ID" value="SFD37930.1"/>
    <property type="molecule type" value="Genomic_DNA"/>
</dbReference>
<dbReference type="InterPro" id="IPR010130">
    <property type="entry name" value="T1SS_OMP_TolC"/>
</dbReference>
<feature type="signal peptide" evidence="9">
    <location>
        <begin position="1"/>
        <end position="25"/>
    </location>
</feature>
<proteinExistence type="inferred from homology"/>
<dbReference type="AlphaFoldDB" id="A0A1I1S4N1"/>
<dbReference type="PANTHER" id="PTHR30026">
    <property type="entry name" value="OUTER MEMBRANE PROTEIN TOLC"/>
    <property type="match status" value="1"/>
</dbReference>
<keyword evidence="7" id="KW-0998">Cell outer membrane</keyword>
<dbReference type="GO" id="GO:1990281">
    <property type="term" value="C:efflux pump complex"/>
    <property type="evidence" value="ECO:0007669"/>
    <property type="project" value="TreeGrafter"/>
</dbReference>
<dbReference type="SUPFAM" id="SSF56954">
    <property type="entry name" value="Outer membrane efflux proteins (OEP)"/>
    <property type="match status" value="1"/>
</dbReference>
<dbReference type="GO" id="GO:0015288">
    <property type="term" value="F:porin activity"/>
    <property type="evidence" value="ECO:0007669"/>
    <property type="project" value="TreeGrafter"/>
</dbReference>
<dbReference type="InterPro" id="IPR051906">
    <property type="entry name" value="TolC-like"/>
</dbReference>
<dbReference type="GO" id="GO:0009279">
    <property type="term" value="C:cell outer membrane"/>
    <property type="evidence" value="ECO:0007669"/>
    <property type="project" value="UniProtKB-SubCell"/>
</dbReference>
<evidence type="ECO:0000256" key="4">
    <source>
        <dbReference type="ARBA" id="ARBA00022452"/>
    </source>
</evidence>
<dbReference type="Pfam" id="PF02321">
    <property type="entry name" value="OEP"/>
    <property type="match status" value="2"/>
</dbReference>
<dbReference type="InterPro" id="IPR003423">
    <property type="entry name" value="OMP_efflux"/>
</dbReference>
<keyword evidence="9" id="KW-0732">Signal</keyword>
<evidence type="ECO:0000256" key="8">
    <source>
        <dbReference type="SAM" id="Coils"/>
    </source>
</evidence>
<evidence type="ECO:0000256" key="3">
    <source>
        <dbReference type="ARBA" id="ARBA00022448"/>
    </source>
</evidence>
<sequence length="458" mass="49372">MQKPLRKPFLAVLVASALFSLNAGAADLIQVYQQALANDATFASARASAAAGRERVPQGRALLLPTVGITGSSIKNDRDGSPWNEGDLITNATTGVQTRVAGSASNLRTSEFTIGLTQPLFRWDRWETYQQSKLQQSVSEAQFAQAQQDLITRVAQAYFDVLAAQDKLESIRAQKNAVTEQLASAKRNFEVGTQTITDTHEAQAAYDLVIAQEFAAVNDLDNKRNALQAIIGTEPSSLAPLKTGITLAAPSPANVDPWVSSAENQNYGVTVSQLQVELAKREISKTRAGHYPTLDLVASTSRVDTNGRINGLSAVNKNNGIGVQFSVPIFNGFGVTSRVRETIALEDKARNDLEATRRQAALQARQAFLGVNSGMAQVKALEAAEVSSQSALESNKLGYQVGVRINIDVLNAQRQLYSTRTDLSRARYDTILNGLRLKAASGSLRESDLAAVNNLLDK</sequence>
<keyword evidence="3" id="KW-0813">Transport</keyword>